<sequence>MPSYYTPDSARTGLPVLADKQRDEIRASFADDLQTALRDRLEAMANVWHQAGQPEHDLLTVRVLPTSETVTASTVRSWFTPYGSVIDFSMPLNADTGKIAGYAYVTFLETEDAEEALERYRAPENADKVRRIEFVETAPEFPRLRPEYPAAGEFEVADPLVRARVKLQEMEPDATYATVLVKTSWDLSKADKAKLEADKEYSLGSVVAPRVSIAYEMF</sequence>
<gene>
    <name evidence="3" type="ORF">PG991_008747</name>
</gene>
<reference evidence="3 4" key="1">
    <citation type="submission" date="2023-01" db="EMBL/GenBank/DDBJ databases">
        <title>Analysis of 21 Apiospora genomes using comparative genomics revels a genus with tremendous synthesis potential of carbohydrate active enzymes and secondary metabolites.</title>
        <authorList>
            <person name="Sorensen T."/>
        </authorList>
    </citation>
    <scope>NUCLEOTIDE SEQUENCE [LARGE SCALE GENOMIC DNA]</scope>
    <source>
        <strain evidence="3 4">CBS 20057</strain>
    </source>
</reference>
<evidence type="ECO:0000259" key="2">
    <source>
        <dbReference type="PROSITE" id="PS50102"/>
    </source>
</evidence>
<organism evidence="3 4">
    <name type="scientific">Apiospora marii</name>
    <dbReference type="NCBI Taxonomy" id="335849"/>
    <lineage>
        <taxon>Eukaryota</taxon>
        <taxon>Fungi</taxon>
        <taxon>Dikarya</taxon>
        <taxon>Ascomycota</taxon>
        <taxon>Pezizomycotina</taxon>
        <taxon>Sordariomycetes</taxon>
        <taxon>Xylariomycetidae</taxon>
        <taxon>Amphisphaeriales</taxon>
        <taxon>Apiosporaceae</taxon>
        <taxon>Apiospora</taxon>
    </lineage>
</organism>
<proteinExistence type="predicted"/>
<evidence type="ECO:0000313" key="3">
    <source>
        <dbReference type="EMBL" id="KAK8015859.1"/>
    </source>
</evidence>
<dbReference type="InterPro" id="IPR035979">
    <property type="entry name" value="RBD_domain_sf"/>
</dbReference>
<comment type="caution">
    <text evidence="3">The sequence shown here is derived from an EMBL/GenBank/DDBJ whole genome shotgun (WGS) entry which is preliminary data.</text>
</comment>
<feature type="domain" description="RRM" evidence="2">
    <location>
        <begin position="57"/>
        <end position="137"/>
    </location>
</feature>
<dbReference type="PROSITE" id="PS50102">
    <property type="entry name" value="RRM"/>
    <property type="match status" value="1"/>
</dbReference>
<dbReference type="SUPFAM" id="SSF54928">
    <property type="entry name" value="RNA-binding domain, RBD"/>
    <property type="match status" value="1"/>
</dbReference>
<evidence type="ECO:0000313" key="4">
    <source>
        <dbReference type="Proteomes" id="UP001396898"/>
    </source>
</evidence>
<protein>
    <recommendedName>
        <fullName evidence="2">RRM domain-containing protein</fullName>
    </recommendedName>
</protein>
<keyword evidence="1" id="KW-0694">RNA-binding</keyword>
<dbReference type="Pfam" id="PF00076">
    <property type="entry name" value="RRM_1"/>
    <property type="match status" value="1"/>
</dbReference>
<keyword evidence="4" id="KW-1185">Reference proteome</keyword>
<dbReference type="InterPro" id="IPR000504">
    <property type="entry name" value="RRM_dom"/>
</dbReference>
<dbReference type="InterPro" id="IPR012677">
    <property type="entry name" value="Nucleotide-bd_a/b_plait_sf"/>
</dbReference>
<dbReference type="EMBL" id="JAQQWI010000012">
    <property type="protein sequence ID" value="KAK8015859.1"/>
    <property type="molecule type" value="Genomic_DNA"/>
</dbReference>
<evidence type="ECO:0000256" key="1">
    <source>
        <dbReference type="PROSITE-ProRule" id="PRU00176"/>
    </source>
</evidence>
<accession>A0ABR1RMW0</accession>
<dbReference type="SMART" id="SM00360">
    <property type="entry name" value="RRM"/>
    <property type="match status" value="1"/>
</dbReference>
<name>A0ABR1RMW0_9PEZI</name>
<dbReference type="Gene3D" id="3.30.70.330">
    <property type="match status" value="1"/>
</dbReference>
<dbReference type="Proteomes" id="UP001396898">
    <property type="component" value="Unassembled WGS sequence"/>
</dbReference>